<evidence type="ECO:0000313" key="2">
    <source>
        <dbReference type="Proteomes" id="UP000077202"/>
    </source>
</evidence>
<dbReference type="EMBL" id="LVLJ01002341">
    <property type="protein sequence ID" value="OAE25353.1"/>
    <property type="molecule type" value="Genomic_DNA"/>
</dbReference>
<sequence length="121" mass="13843">MPFWLPLNASSEALRLTRTRHAILGRECHREERRRQKVKEIGSNQSRRWRTRWRRCTSTAATAWASEQRAGAGGIELRSVNSDRWDLFVCERIGGYPSIAFEELSVDLQVPSTFHASIGSA</sequence>
<protein>
    <submittedName>
        <fullName evidence="1">Uncharacterized protein</fullName>
    </submittedName>
</protein>
<proteinExistence type="predicted"/>
<keyword evidence="2" id="KW-1185">Reference proteome</keyword>
<accession>A0A176VY86</accession>
<dbReference type="Proteomes" id="UP000077202">
    <property type="component" value="Unassembled WGS sequence"/>
</dbReference>
<reference evidence="1" key="1">
    <citation type="submission" date="2016-03" db="EMBL/GenBank/DDBJ databases">
        <title>Mechanisms controlling the formation of the plant cell surface in tip-growing cells are functionally conserved among land plants.</title>
        <authorList>
            <person name="Honkanen S."/>
            <person name="Jones V.A."/>
            <person name="Morieri G."/>
            <person name="Champion C."/>
            <person name="Hetherington A.J."/>
            <person name="Kelly S."/>
            <person name="Saint-Marcoux D."/>
            <person name="Proust H."/>
            <person name="Prescott H."/>
            <person name="Dolan L."/>
        </authorList>
    </citation>
    <scope>NUCLEOTIDE SEQUENCE [LARGE SCALE GENOMIC DNA]</scope>
    <source>
        <tissue evidence="1">Whole gametophyte</tissue>
    </source>
</reference>
<evidence type="ECO:0000313" key="1">
    <source>
        <dbReference type="EMBL" id="OAE25353.1"/>
    </source>
</evidence>
<gene>
    <name evidence="1" type="ORF">AXG93_4620s1680</name>
</gene>
<organism evidence="1 2">
    <name type="scientific">Marchantia polymorpha subsp. ruderalis</name>
    <dbReference type="NCBI Taxonomy" id="1480154"/>
    <lineage>
        <taxon>Eukaryota</taxon>
        <taxon>Viridiplantae</taxon>
        <taxon>Streptophyta</taxon>
        <taxon>Embryophyta</taxon>
        <taxon>Marchantiophyta</taxon>
        <taxon>Marchantiopsida</taxon>
        <taxon>Marchantiidae</taxon>
        <taxon>Marchantiales</taxon>
        <taxon>Marchantiaceae</taxon>
        <taxon>Marchantia</taxon>
    </lineage>
</organism>
<comment type="caution">
    <text evidence="1">The sequence shown here is derived from an EMBL/GenBank/DDBJ whole genome shotgun (WGS) entry which is preliminary data.</text>
</comment>
<dbReference type="AlphaFoldDB" id="A0A176VY86"/>
<name>A0A176VY86_MARPO</name>